<feature type="domain" description="VWFA" evidence="1">
    <location>
        <begin position="126"/>
        <end position="305"/>
    </location>
</feature>
<proteinExistence type="predicted"/>
<organism evidence="2 3">
    <name type="scientific">Vreelandella sulfidaeris</name>
    <dbReference type="NCBI Taxonomy" id="115553"/>
    <lineage>
        <taxon>Bacteria</taxon>
        <taxon>Pseudomonadati</taxon>
        <taxon>Pseudomonadota</taxon>
        <taxon>Gammaproteobacteria</taxon>
        <taxon>Oceanospirillales</taxon>
        <taxon>Halomonadaceae</taxon>
        <taxon>Vreelandella</taxon>
    </lineage>
</organism>
<dbReference type="InterPro" id="IPR051928">
    <property type="entry name" value="NorD/CobT"/>
</dbReference>
<evidence type="ECO:0000313" key="2">
    <source>
        <dbReference type="EMBL" id="BBI61793.1"/>
    </source>
</evidence>
<sequence length="340" mass="38093">MLEEIEKVETYDSALESVISDGAASSLEQAGYMPFSSEKDVIETFKIPTARTEYAKNRQRRLREENSDRIGVMSKSLERLLVARNRSMFVPGFRSGRLHSAGLYKLQTGDTRVFRRKEEIRTKNTAVMLLVDCSGSMNSRDRIVKAGDAAYALCHALERINIKTQVMGFTTGTDGDMHRDAYNQLEAVLKKNPKFAGGFDRVEPLFMPIFKSFDERLTPTAEMRVAAIPYVSMRNNADGESVEIAGNILRGRQEERKIMIVLSDGQPAMASAYTSYGHDGRADEHLKNVVTELESVGIETLGIGIETHDVKQYYPKHIVIDNVSELPTKIITELSAMLLN</sequence>
<name>A0A455U972_9GAMM</name>
<dbReference type="InterPro" id="IPR025861">
    <property type="entry name" value="CobT_VWA_dom"/>
</dbReference>
<dbReference type="Gene3D" id="3.40.50.410">
    <property type="entry name" value="von Willebrand factor, type A domain"/>
    <property type="match status" value="1"/>
</dbReference>
<dbReference type="KEGG" id="hsr:HSBAA_30990"/>
<dbReference type="PANTHER" id="PTHR41248">
    <property type="entry name" value="NORD PROTEIN"/>
    <property type="match status" value="1"/>
</dbReference>
<dbReference type="PROSITE" id="PS50234">
    <property type="entry name" value="VWFA"/>
    <property type="match status" value="1"/>
</dbReference>
<dbReference type="Proteomes" id="UP000320231">
    <property type="component" value="Chromosome"/>
</dbReference>
<dbReference type="SMART" id="SM00327">
    <property type="entry name" value="VWA"/>
    <property type="match status" value="1"/>
</dbReference>
<dbReference type="SUPFAM" id="SSF53300">
    <property type="entry name" value="vWA-like"/>
    <property type="match status" value="1"/>
</dbReference>
<protein>
    <recommendedName>
        <fullName evidence="1">VWFA domain-containing protein</fullName>
    </recommendedName>
</protein>
<dbReference type="InterPro" id="IPR002035">
    <property type="entry name" value="VWF_A"/>
</dbReference>
<evidence type="ECO:0000259" key="1">
    <source>
        <dbReference type="PROSITE" id="PS50234"/>
    </source>
</evidence>
<dbReference type="AlphaFoldDB" id="A0A455U972"/>
<dbReference type="InterPro" id="IPR036465">
    <property type="entry name" value="vWFA_dom_sf"/>
</dbReference>
<reference evidence="2 3" key="1">
    <citation type="journal article" date="2019" name="Microbiol. Resour. Announc.">
        <title>Complete Genome Sequence of Halomonas sulfidaeris Strain Esulfide1 Isolated from a Metal Sulfide Rock at a Depth of 2,200 Meters, Obtained Using Nanopore Sequencing.</title>
        <authorList>
            <person name="Saito M."/>
            <person name="Nishigata A."/>
            <person name="Galipon J."/>
            <person name="Arakawa K."/>
        </authorList>
    </citation>
    <scope>NUCLEOTIDE SEQUENCE [LARGE SCALE GENOMIC DNA]</scope>
    <source>
        <strain evidence="2 3">ATCC BAA-803</strain>
    </source>
</reference>
<dbReference type="PANTHER" id="PTHR41248:SF1">
    <property type="entry name" value="NORD PROTEIN"/>
    <property type="match status" value="1"/>
</dbReference>
<gene>
    <name evidence="2" type="ORF">HSBAA_30990</name>
</gene>
<accession>A0A455U972</accession>
<evidence type="ECO:0000313" key="3">
    <source>
        <dbReference type="Proteomes" id="UP000320231"/>
    </source>
</evidence>
<dbReference type="EMBL" id="AP019514">
    <property type="protein sequence ID" value="BBI61793.1"/>
    <property type="molecule type" value="Genomic_DNA"/>
</dbReference>
<dbReference type="Pfam" id="PF11775">
    <property type="entry name" value="CobT_C"/>
    <property type="match status" value="1"/>
</dbReference>